<dbReference type="EMBL" id="PDWZ02000001">
    <property type="protein sequence ID" value="KAB2111419.1"/>
    <property type="molecule type" value="Genomic_DNA"/>
</dbReference>
<name>A0ACB6G421_9PLEO</name>
<proteinExistence type="predicted"/>
<accession>A0ACB6G421</accession>
<comment type="caution">
    <text evidence="1">The sequence shown here is derived from an EMBL/GenBank/DDBJ whole genome shotgun (WGS) entry which is preliminary data.</text>
</comment>
<protein>
    <submittedName>
        <fullName evidence="1">Uncharacterized protein</fullName>
    </submittedName>
</protein>
<gene>
    <name evidence="1" type="ORF">AG0111_0g1356</name>
</gene>
<reference evidence="1 2" key="1">
    <citation type="journal article" date="2019" name="bioRxiv">
        <title>Genomics, evolutionary history and diagnostics of the Alternaria alternata species group including apple and Asian pear pathotypes.</title>
        <authorList>
            <person name="Armitage A.D."/>
            <person name="Cockerton H.M."/>
            <person name="Sreenivasaprasad S."/>
            <person name="Woodhall J.W."/>
            <person name="Lane C.R."/>
            <person name="Harrison R.J."/>
            <person name="Clarkson J.P."/>
        </authorList>
    </citation>
    <scope>NUCLEOTIDE SEQUENCE [LARGE SCALE GENOMIC DNA]</scope>
    <source>
        <strain evidence="1 2">FERA 650</strain>
    </source>
</reference>
<sequence>MPVFFNKAISFAEGVEAEALRQRRIEQAHSEARFDMARRFVETKIEEARKSLRADIESLYRLRPDLSLPRSVGQSVESINAKLDHIGRLYPEFFPPDGEDLNQAEDEDLSEAELARNVELAVSLRLELEEVCRPLRSDLEHLRRHHPDLFLPNAEDLNQTEDEGSRRVEVEDLFEGMSNLFQPEDERSSGHEVEDLFEDMWTD</sequence>
<keyword evidence="2" id="KW-1185">Reference proteome</keyword>
<evidence type="ECO:0000313" key="1">
    <source>
        <dbReference type="EMBL" id="KAB2111419.1"/>
    </source>
</evidence>
<organism evidence="1 2">
    <name type="scientific">Alternaria gaisen</name>
    <dbReference type="NCBI Taxonomy" id="167740"/>
    <lineage>
        <taxon>Eukaryota</taxon>
        <taxon>Fungi</taxon>
        <taxon>Dikarya</taxon>
        <taxon>Ascomycota</taxon>
        <taxon>Pezizomycotina</taxon>
        <taxon>Dothideomycetes</taxon>
        <taxon>Pleosporomycetidae</taxon>
        <taxon>Pleosporales</taxon>
        <taxon>Pleosporineae</taxon>
        <taxon>Pleosporaceae</taxon>
        <taxon>Alternaria</taxon>
        <taxon>Alternaria sect. Alternaria</taxon>
    </lineage>
</organism>
<evidence type="ECO:0000313" key="2">
    <source>
        <dbReference type="Proteomes" id="UP000293547"/>
    </source>
</evidence>
<dbReference type="Proteomes" id="UP000293547">
    <property type="component" value="Unassembled WGS sequence"/>
</dbReference>